<reference evidence="2 3" key="1">
    <citation type="submission" date="2024-02" db="EMBL/GenBank/DDBJ databases">
        <title>A draft genome for the cacao thread blight pathogen Marasmius crinis-equi.</title>
        <authorList>
            <person name="Cohen S.P."/>
            <person name="Baruah I.K."/>
            <person name="Amoako-Attah I."/>
            <person name="Bukari Y."/>
            <person name="Meinhardt L.W."/>
            <person name="Bailey B.A."/>
        </authorList>
    </citation>
    <scope>NUCLEOTIDE SEQUENCE [LARGE SCALE GENOMIC DNA]</scope>
    <source>
        <strain evidence="2 3">GH-76</strain>
    </source>
</reference>
<comment type="caution">
    <text evidence="2">The sequence shown here is derived from an EMBL/GenBank/DDBJ whole genome shotgun (WGS) entry which is preliminary data.</text>
</comment>
<feature type="compositionally biased region" description="Polar residues" evidence="1">
    <location>
        <begin position="242"/>
        <end position="261"/>
    </location>
</feature>
<protein>
    <submittedName>
        <fullName evidence="2">Uncharacterized protein</fullName>
    </submittedName>
</protein>
<accession>A0ABR3F061</accession>
<evidence type="ECO:0000313" key="3">
    <source>
        <dbReference type="Proteomes" id="UP001465976"/>
    </source>
</evidence>
<feature type="compositionally biased region" description="Low complexity" evidence="1">
    <location>
        <begin position="162"/>
        <end position="172"/>
    </location>
</feature>
<name>A0ABR3F061_9AGAR</name>
<proteinExistence type="predicted"/>
<feature type="compositionally biased region" description="Basic residues" evidence="1">
    <location>
        <begin position="360"/>
        <end position="370"/>
    </location>
</feature>
<feature type="compositionally biased region" description="Polar residues" evidence="1">
    <location>
        <begin position="173"/>
        <end position="203"/>
    </location>
</feature>
<feature type="region of interest" description="Disordered" evidence="1">
    <location>
        <begin position="35"/>
        <end position="267"/>
    </location>
</feature>
<dbReference type="Proteomes" id="UP001465976">
    <property type="component" value="Unassembled WGS sequence"/>
</dbReference>
<feature type="region of interest" description="Disordered" evidence="1">
    <location>
        <begin position="343"/>
        <end position="381"/>
    </location>
</feature>
<feature type="compositionally biased region" description="Polar residues" evidence="1">
    <location>
        <begin position="343"/>
        <end position="356"/>
    </location>
</feature>
<feature type="compositionally biased region" description="Low complexity" evidence="1">
    <location>
        <begin position="81"/>
        <end position="95"/>
    </location>
</feature>
<organism evidence="2 3">
    <name type="scientific">Marasmius crinis-equi</name>
    <dbReference type="NCBI Taxonomy" id="585013"/>
    <lineage>
        <taxon>Eukaryota</taxon>
        <taxon>Fungi</taxon>
        <taxon>Dikarya</taxon>
        <taxon>Basidiomycota</taxon>
        <taxon>Agaricomycotina</taxon>
        <taxon>Agaricomycetes</taxon>
        <taxon>Agaricomycetidae</taxon>
        <taxon>Agaricales</taxon>
        <taxon>Marasmiineae</taxon>
        <taxon>Marasmiaceae</taxon>
        <taxon>Marasmius</taxon>
    </lineage>
</organism>
<sequence length="417" mass="45675">MSRTQRDSVRASVYDAFVQLGGLNEDGVVKAWMFGESSSPPFAGQRGRDGVRFGRGRVSPIEERMVYDETEEENGGGAKNTSTKSKLSRTLSSLRSRSKSRTRKGEESTGQDSTSPKTKSPKGKRLFFRKTPAPSEPDSSSNKDTRHNSPTMSDAVTTVDGSSSSSPQRSSPTRYFQTDFPQTTTLESTAASVKQDLSSSPSEVSVDPKPPTAKRMSFALPQSAFQSLRPAGRKRDVPKLTPITTTAPSAQKETRITSQSLPPSPFLLVTPHDWADNQEEGSSPATPYVLCSPVDAEKLREQLTEHEPPTPVVAVSVSKILRDSEFIPLHSITPKSSDTFEKTLSIQGSSPSTPSDLPSRRRTSSLRARQHPFPTRPIRPVPVSLTINGSEANQVRLSLNARASVLRDRYREQYHAD</sequence>
<evidence type="ECO:0000256" key="1">
    <source>
        <dbReference type="SAM" id="MobiDB-lite"/>
    </source>
</evidence>
<dbReference type="EMBL" id="JBAHYK010001301">
    <property type="protein sequence ID" value="KAL0568582.1"/>
    <property type="molecule type" value="Genomic_DNA"/>
</dbReference>
<evidence type="ECO:0000313" key="2">
    <source>
        <dbReference type="EMBL" id="KAL0568582.1"/>
    </source>
</evidence>
<keyword evidence="3" id="KW-1185">Reference proteome</keyword>
<gene>
    <name evidence="2" type="ORF">V5O48_013400</name>
</gene>
<feature type="compositionally biased region" description="Basic residues" evidence="1">
    <location>
        <begin position="119"/>
        <end position="128"/>
    </location>
</feature>
<feature type="compositionally biased region" description="Polar residues" evidence="1">
    <location>
        <begin position="148"/>
        <end position="161"/>
    </location>
</feature>